<dbReference type="EMBL" id="JANIGO010000001">
    <property type="protein sequence ID" value="MCQ8894981.1"/>
    <property type="molecule type" value="Genomic_DNA"/>
</dbReference>
<protein>
    <recommendedName>
        <fullName evidence="4">Peptidase C58 YopT-type domain-containing protein</fullName>
    </recommendedName>
</protein>
<feature type="compositionally biased region" description="Polar residues" evidence="1">
    <location>
        <begin position="1"/>
        <end position="15"/>
    </location>
</feature>
<proteinExistence type="predicted"/>
<evidence type="ECO:0000256" key="1">
    <source>
        <dbReference type="SAM" id="MobiDB-lite"/>
    </source>
</evidence>
<name>A0ABT1WD62_9BURK</name>
<feature type="region of interest" description="Disordered" evidence="1">
    <location>
        <begin position="1"/>
        <end position="36"/>
    </location>
</feature>
<keyword evidence="3" id="KW-1185">Reference proteome</keyword>
<reference evidence="2 3" key="1">
    <citation type="submission" date="2022-07" db="EMBL/GenBank/DDBJ databases">
        <authorList>
            <person name="Xamxidin M."/>
            <person name="Wu M."/>
        </authorList>
    </citation>
    <scope>NUCLEOTIDE SEQUENCE [LARGE SCALE GENOMIC DNA]</scope>
    <source>
        <strain evidence="2 3">NBRC 111650</strain>
    </source>
</reference>
<sequence>MPHTQASAGSSSSNRALLDHQFQPPEATPERRQPLRGKLYGMVQALARGSSDIFKRPMCLNANDSPHLENLARKTPAAQHPAAHHLRSVTFSTQRPSNQPPPFPFGVTHRFTGGVESMSHPPTVASLMPQLRASLSSKQGFVYIRDANGLSPVEQYVEQLRRSDAIPLGHGCSLVGAFTTPPAIASVFSPQWTFQVYDANLQYTFDVPVTEIPLVDLPNPNQRAQQLMHIKDCMDSHLRSLPDTYKDSPQCPSIICPQYPRIAQLVTAQEECLGRQFRGELNCRHGGEWIGAVEELLPIISPEKPQFRGEESCDVETFFVQKGIRDVGMHLLPPSLGNICQPLIDGACIRGFKRHLLNRPAQAEPKPEPARPVHRTASATPWLDCRDHGLAFKTPVEHMQCGTQAINGFFQQHRLRASAMAAHVAARQLDTYQALGLPIHEQKGFMHPKLLRALFAEKPVQLTQQEFIGNDPQALDMSSELTRWQGWQQLVNASPAAQGKNWINHRAELMAIRDLVITPDMWLAAQRGIDVADLKAVLNTELERNHPPHLPSRLMHLDIHAQPQTMQGLESFAMQSLAQGKDCPIIVRTGRQAGHFLTIVPDRHGNWLSLNSDGTQESGVQRCKLWCRAGELAQSFRAHGVGDVLIDEQFNRGGH</sequence>
<evidence type="ECO:0000313" key="2">
    <source>
        <dbReference type="EMBL" id="MCQ8894981.1"/>
    </source>
</evidence>
<organism evidence="2 3">
    <name type="scientific">Limnobacter humi</name>
    <dbReference type="NCBI Taxonomy" id="1778671"/>
    <lineage>
        <taxon>Bacteria</taxon>
        <taxon>Pseudomonadati</taxon>
        <taxon>Pseudomonadota</taxon>
        <taxon>Betaproteobacteria</taxon>
        <taxon>Burkholderiales</taxon>
        <taxon>Burkholderiaceae</taxon>
        <taxon>Limnobacter</taxon>
    </lineage>
</organism>
<comment type="caution">
    <text evidence="2">The sequence shown here is derived from an EMBL/GenBank/DDBJ whole genome shotgun (WGS) entry which is preliminary data.</text>
</comment>
<accession>A0ABT1WD62</accession>
<gene>
    <name evidence="2" type="ORF">NQT62_00830</name>
</gene>
<evidence type="ECO:0000313" key="3">
    <source>
        <dbReference type="Proteomes" id="UP001204142"/>
    </source>
</evidence>
<dbReference type="Proteomes" id="UP001204142">
    <property type="component" value="Unassembled WGS sequence"/>
</dbReference>
<dbReference type="RefSeq" id="WP_256762635.1">
    <property type="nucleotide sequence ID" value="NZ_JANIGO010000001.1"/>
</dbReference>
<feature type="region of interest" description="Disordered" evidence="1">
    <location>
        <begin position="76"/>
        <end position="100"/>
    </location>
</feature>
<evidence type="ECO:0008006" key="4">
    <source>
        <dbReference type="Google" id="ProtNLM"/>
    </source>
</evidence>